<keyword evidence="11" id="KW-0249">Electron transport</keyword>
<evidence type="ECO:0000256" key="16">
    <source>
        <dbReference type="ARBA" id="ARBA00023136"/>
    </source>
</evidence>
<evidence type="ECO:0000256" key="15">
    <source>
        <dbReference type="ARBA" id="ARBA00023128"/>
    </source>
</evidence>
<keyword evidence="15 21" id="KW-0496">Mitochondrion</keyword>
<evidence type="ECO:0000256" key="14">
    <source>
        <dbReference type="ARBA" id="ARBA00023075"/>
    </source>
</evidence>
<name>A0A1P8VH72_9HYME</name>
<keyword evidence="12 19" id="KW-1133">Transmembrane helix</keyword>
<comment type="catalytic activity">
    <reaction evidence="18">
        <text>a ubiquinone + NADH + 5 H(+)(in) = a ubiquinol + NAD(+) + 4 H(+)(out)</text>
        <dbReference type="Rhea" id="RHEA:29091"/>
        <dbReference type="Rhea" id="RHEA-COMP:9565"/>
        <dbReference type="Rhea" id="RHEA-COMP:9566"/>
        <dbReference type="ChEBI" id="CHEBI:15378"/>
        <dbReference type="ChEBI" id="CHEBI:16389"/>
        <dbReference type="ChEBI" id="CHEBI:17976"/>
        <dbReference type="ChEBI" id="CHEBI:57540"/>
        <dbReference type="ChEBI" id="CHEBI:57945"/>
        <dbReference type="EC" id="7.1.1.2"/>
    </reaction>
</comment>
<evidence type="ECO:0000256" key="17">
    <source>
        <dbReference type="ARBA" id="ARBA00031028"/>
    </source>
</evidence>
<evidence type="ECO:0000256" key="7">
    <source>
        <dbReference type="ARBA" id="ARBA00022660"/>
    </source>
</evidence>
<dbReference type="GO" id="GO:0006120">
    <property type="term" value="P:mitochondrial electron transport, NADH to ubiquinone"/>
    <property type="evidence" value="ECO:0007669"/>
    <property type="project" value="TreeGrafter"/>
</dbReference>
<feature type="transmembrane region" description="Helical" evidence="19">
    <location>
        <begin position="260"/>
        <end position="291"/>
    </location>
</feature>
<feature type="transmembrane region" description="Helical" evidence="19">
    <location>
        <begin position="86"/>
        <end position="107"/>
    </location>
</feature>
<evidence type="ECO:0000256" key="13">
    <source>
        <dbReference type="ARBA" id="ARBA00023027"/>
    </source>
</evidence>
<reference evidence="21" key="1">
    <citation type="journal article" date="2016" name="Int. J. Mol. Sci.">
        <title>Next-Generation Sequencing of Two Mitochondrial Genomes from Family Pompilidae (Hymenoptera: Vespoidea) Reveal Novel Patterns of Gene Arrangement.</title>
        <authorList>
            <person name="Chen P.Y."/>
            <person name="Zheng B.Y."/>
            <person name="Liu J.X."/>
            <person name="Wei S.J."/>
        </authorList>
    </citation>
    <scope>NUCLEOTIDE SEQUENCE</scope>
</reference>
<protein>
    <recommendedName>
        <fullName evidence="5">NADH-ubiquinone oxidoreductase chain 2</fullName>
        <ecNumber evidence="4">7.1.1.2</ecNumber>
    </recommendedName>
    <alternativeName>
        <fullName evidence="17">NADH dehydrogenase subunit 2</fullName>
    </alternativeName>
</protein>
<evidence type="ECO:0000256" key="2">
    <source>
        <dbReference type="ARBA" id="ARBA00004448"/>
    </source>
</evidence>
<keyword evidence="7" id="KW-0679">Respiratory chain</keyword>
<keyword evidence="8 19" id="KW-0812">Transmembrane</keyword>
<evidence type="ECO:0000259" key="20">
    <source>
        <dbReference type="Pfam" id="PF00361"/>
    </source>
</evidence>
<feature type="transmembrane region" description="Helical" evidence="19">
    <location>
        <begin position="229"/>
        <end position="254"/>
    </location>
</feature>
<evidence type="ECO:0000256" key="11">
    <source>
        <dbReference type="ARBA" id="ARBA00022982"/>
    </source>
</evidence>
<dbReference type="AlphaFoldDB" id="A0A1P8VH72"/>
<dbReference type="PANTHER" id="PTHR46552">
    <property type="entry name" value="NADH-UBIQUINONE OXIDOREDUCTASE CHAIN 2"/>
    <property type="match status" value="1"/>
</dbReference>
<keyword evidence="9" id="KW-0999">Mitochondrion inner membrane</keyword>
<comment type="function">
    <text evidence="1">Core subunit of the mitochondrial membrane respiratory chain NADH dehydrogenase (Complex I) that is believed to belong to the minimal assembly required for catalysis. Complex I functions in the transfer of electrons from NADH to the respiratory chain. The immediate electron acceptor for the enzyme is believed to be ubiquinone.</text>
</comment>
<evidence type="ECO:0000256" key="9">
    <source>
        <dbReference type="ARBA" id="ARBA00022792"/>
    </source>
</evidence>
<dbReference type="EC" id="7.1.1.2" evidence="4"/>
<gene>
    <name evidence="21" type="primary">nad2</name>
</gene>
<keyword evidence="13" id="KW-0520">NAD</keyword>
<evidence type="ECO:0000256" key="12">
    <source>
        <dbReference type="ARBA" id="ARBA00022989"/>
    </source>
</evidence>
<feature type="transmembrane region" description="Helical" evidence="19">
    <location>
        <begin position="7"/>
        <end position="30"/>
    </location>
</feature>
<dbReference type="PANTHER" id="PTHR46552:SF1">
    <property type="entry name" value="NADH-UBIQUINONE OXIDOREDUCTASE CHAIN 2"/>
    <property type="match status" value="1"/>
</dbReference>
<feature type="transmembrane region" description="Helical" evidence="19">
    <location>
        <begin position="50"/>
        <end position="74"/>
    </location>
</feature>
<evidence type="ECO:0000256" key="10">
    <source>
        <dbReference type="ARBA" id="ARBA00022967"/>
    </source>
</evidence>
<evidence type="ECO:0000256" key="18">
    <source>
        <dbReference type="ARBA" id="ARBA00049551"/>
    </source>
</evidence>
<accession>A0A1P8VH72</accession>
<feature type="domain" description="NADH:quinone oxidoreductase/Mrp antiporter transmembrane" evidence="20">
    <location>
        <begin position="20"/>
        <end position="275"/>
    </location>
</feature>
<dbReference type="GO" id="GO:0005743">
    <property type="term" value="C:mitochondrial inner membrane"/>
    <property type="evidence" value="ECO:0007669"/>
    <property type="project" value="UniProtKB-SubCell"/>
</dbReference>
<keyword evidence="6" id="KW-0813">Transport</keyword>
<keyword evidence="10" id="KW-1278">Translocase</keyword>
<evidence type="ECO:0000256" key="6">
    <source>
        <dbReference type="ARBA" id="ARBA00022448"/>
    </source>
</evidence>
<dbReference type="InterPro" id="IPR001750">
    <property type="entry name" value="ND/Mrp_TM"/>
</dbReference>
<keyword evidence="16 19" id="KW-0472">Membrane</keyword>
<evidence type="ECO:0000256" key="1">
    <source>
        <dbReference type="ARBA" id="ARBA00003257"/>
    </source>
</evidence>
<keyword evidence="14" id="KW-0830">Ubiquinone</keyword>
<evidence type="ECO:0000256" key="19">
    <source>
        <dbReference type="SAM" id="Phobius"/>
    </source>
</evidence>
<comment type="subcellular location">
    <subcellularLocation>
        <location evidence="2">Mitochondrion inner membrane</location>
        <topology evidence="2">Multi-pass membrane protein</topology>
    </subcellularLocation>
</comment>
<evidence type="ECO:0000313" key="21">
    <source>
        <dbReference type="EMBL" id="APZ75586.1"/>
    </source>
</evidence>
<comment type="similarity">
    <text evidence="3">Belongs to the complex I subunit 2 family.</text>
</comment>
<sequence length="330" mass="39082">MIMLMLLMIMFILILMFMCSSSFIMSWILLECNTMSFLSLMCLNSKLHKFSFLSSYFLIQVLSSSLLLVSLGLMNLELNLLISSMYMLYNFSLCIKIGLAPFHMWVVNLSVSSSWLGIFMLSSVQKIMPMILLSWNMMSWFIIILSIYSLLVVIYNMLGLISIKLIFGYSMLTHSSWMSLMLVNMYWWLIYFILYTFLLMLICVVNSFLRVEDISDMSKLSSLNIFMKVFYMLNLLSMMGLPPFVGFLIKWMILSELFSFISYFIVLLIILTSLINLYMYMRLLLWVMFIYSGKSVQFKNFFWNKVILMNYYVYFSSFILIFLMYYLINL</sequence>
<evidence type="ECO:0000256" key="5">
    <source>
        <dbReference type="ARBA" id="ARBA00021008"/>
    </source>
</evidence>
<feature type="transmembrane region" description="Helical" evidence="19">
    <location>
        <begin position="140"/>
        <end position="166"/>
    </location>
</feature>
<dbReference type="EMBL" id="KX584356">
    <property type="protein sequence ID" value="APZ75586.1"/>
    <property type="molecule type" value="Genomic_DNA"/>
</dbReference>
<proteinExistence type="inferred from homology"/>
<organism evidence="21">
    <name type="scientific">Agenioideus sp. SJW-2017</name>
    <dbReference type="NCBI Taxonomy" id="1940100"/>
    <lineage>
        <taxon>Eukaryota</taxon>
        <taxon>Metazoa</taxon>
        <taxon>Ecdysozoa</taxon>
        <taxon>Arthropoda</taxon>
        <taxon>Hexapoda</taxon>
        <taxon>Insecta</taxon>
        <taxon>Pterygota</taxon>
        <taxon>Neoptera</taxon>
        <taxon>Endopterygota</taxon>
        <taxon>Hymenoptera</taxon>
        <taxon>Apocrita</taxon>
        <taxon>Aculeata</taxon>
        <taxon>Pompiloidea</taxon>
        <taxon>Pompilidae</taxon>
        <taxon>Pompilinae</taxon>
        <taxon>Agenioideus</taxon>
    </lineage>
</organism>
<dbReference type="InterPro" id="IPR050175">
    <property type="entry name" value="Complex_I_Subunit_2"/>
</dbReference>
<dbReference type="Pfam" id="PF00361">
    <property type="entry name" value="Proton_antipo_M"/>
    <property type="match status" value="1"/>
</dbReference>
<evidence type="ECO:0000256" key="3">
    <source>
        <dbReference type="ARBA" id="ARBA00007012"/>
    </source>
</evidence>
<geneLocation type="mitochondrion" evidence="21"/>
<feature type="transmembrane region" description="Helical" evidence="19">
    <location>
        <begin position="186"/>
        <end position="209"/>
    </location>
</feature>
<feature type="transmembrane region" description="Helical" evidence="19">
    <location>
        <begin position="311"/>
        <end position="328"/>
    </location>
</feature>
<dbReference type="GO" id="GO:0008137">
    <property type="term" value="F:NADH dehydrogenase (ubiquinone) activity"/>
    <property type="evidence" value="ECO:0007669"/>
    <property type="project" value="UniProtKB-EC"/>
</dbReference>
<evidence type="ECO:0000256" key="8">
    <source>
        <dbReference type="ARBA" id="ARBA00022692"/>
    </source>
</evidence>
<evidence type="ECO:0000256" key="4">
    <source>
        <dbReference type="ARBA" id="ARBA00012944"/>
    </source>
</evidence>